<dbReference type="EMBL" id="KQ979568">
    <property type="protein sequence ID" value="KYN20933.1"/>
    <property type="molecule type" value="Genomic_DNA"/>
</dbReference>
<reference evidence="1 2" key="1">
    <citation type="submission" date="2015-09" db="EMBL/GenBank/DDBJ databases">
        <title>Trachymyrmex cornetzi WGS genome.</title>
        <authorList>
            <person name="Nygaard S."/>
            <person name="Hu H."/>
            <person name="Boomsma J."/>
            <person name="Zhang G."/>
        </authorList>
    </citation>
    <scope>NUCLEOTIDE SEQUENCE [LARGE SCALE GENOMIC DNA]</scope>
    <source>
        <strain evidence="1">Tcor2-1</strain>
        <tissue evidence="1">Whole body</tissue>
    </source>
</reference>
<protein>
    <submittedName>
        <fullName evidence="1">Uncharacterized protein</fullName>
    </submittedName>
</protein>
<name>A0A195E6X1_9HYME</name>
<proteinExistence type="predicted"/>
<evidence type="ECO:0000313" key="1">
    <source>
        <dbReference type="EMBL" id="KYN20933.1"/>
    </source>
</evidence>
<organism evidence="1 2">
    <name type="scientific">Trachymyrmex cornetzi</name>
    <dbReference type="NCBI Taxonomy" id="471704"/>
    <lineage>
        <taxon>Eukaryota</taxon>
        <taxon>Metazoa</taxon>
        <taxon>Ecdysozoa</taxon>
        <taxon>Arthropoda</taxon>
        <taxon>Hexapoda</taxon>
        <taxon>Insecta</taxon>
        <taxon>Pterygota</taxon>
        <taxon>Neoptera</taxon>
        <taxon>Endopterygota</taxon>
        <taxon>Hymenoptera</taxon>
        <taxon>Apocrita</taxon>
        <taxon>Aculeata</taxon>
        <taxon>Formicoidea</taxon>
        <taxon>Formicidae</taxon>
        <taxon>Myrmicinae</taxon>
        <taxon>Trachymyrmex</taxon>
    </lineage>
</organism>
<sequence length="153" mass="17814">MIDLNQEKNVKREMESALTKLRKLQLISDDVTELLRLIRSPQSSYKLETISMPIYDEIISNNGNKVKRRKNGSGCAKQMKTDKSNFMPKKKLVFTIPKNYPELSLEKSIIFTANTIITNTSIESTSNKKSKNFTLKKRSEISIKFHQYHKHKY</sequence>
<dbReference type="AlphaFoldDB" id="A0A195E6X1"/>
<accession>A0A195E6X1</accession>
<dbReference type="Proteomes" id="UP000078492">
    <property type="component" value="Unassembled WGS sequence"/>
</dbReference>
<evidence type="ECO:0000313" key="2">
    <source>
        <dbReference type="Proteomes" id="UP000078492"/>
    </source>
</evidence>
<keyword evidence="2" id="KW-1185">Reference proteome</keyword>
<gene>
    <name evidence="1" type="ORF">ALC57_06840</name>
</gene>